<reference evidence="4" key="1">
    <citation type="submission" date="2016-10" db="EMBL/GenBank/DDBJ databases">
        <authorList>
            <person name="de Groot N.N."/>
        </authorList>
    </citation>
    <scope>NUCLEOTIDE SEQUENCE [LARGE SCALE GENOMIC DNA]</scope>
    <source>
        <strain evidence="4">10nlg</strain>
    </source>
</reference>
<feature type="transmembrane region" description="Helical" evidence="1">
    <location>
        <begin position="320"/>
        <end position="337"/>
    </location>
</feature>
<feature type="transmembrane region" description="Helical" evidence="1">
    <location>
        <begin position="101"/>
        <end position="132"/>
    </location>
</feature>
<dbReference type="RefSeq" id="WP_177169657.1">
    <property type="nucleotide sequence ID" value="NZ_FOGV01000008.1"/>
</dbReference>
<evidence type="ECO:0000313" key="3">
    <source>
        <dbReference type="EMBL" id="SER89583.1"/>
    </source>
</evidence>
<dbReference type="EMBL" id="FOGV01000008">
    <property type="protein sequence ID" value="SER89583.1"/>
    <property type="molecule type" value="Genomic_DNA"/>
</dbReference>
<feature type="transmembrane region" description="Helical" evidence="1">
    <location>
        <begin position="282"/>
        <end position="299"/>
    </location>
</feature>
<feature type="transmembrane region" description="Helical" evidence="1">
    <location>
        <begin position="243"/>
        <end position="262"/>
    </location>
</feature>
<organism evidence="3 4">
    <name type="scientific">Salisediminibacterium halotolerans</name>
    <dbReference type="NCBI Taxonomy" id="517425"/>
    <lineage>
        <taxon>Bacteria</taxon>
        <taxon>Bacillati</taxon>
        <taxon>Bacillota</taxon>
        <taxon>Bacilli</taxon>
        <taxon>Bacillales</taxon>
        <taxon>Bacillaceae</taxon>
        <taxon>Salisediminibacterium</taxon>
    </lineage>
</organism>
<feature type="transmembrane region" description="Helical" evidence="1">
    <location>
        <begin position="349"/>
        <end position="367"/>
    </location>
</feature>
<evidence type="ECO:0000259" key="2">
    <source>
        <dbReference type="Pfam" id="PF04235"/>
    </source>
</evidence>
<feature type="transmembrane region" description="Helical" evidence="1">
    <location>
        <begin position="204"/>
        <end position="223"/>
    </location>
</feature>
<dbReference type="PANTHER" id="PTHR30590:SF3">
    <property type="entry name" value="HYPOTHETICAL MEMBRANE SPANNING PROTEIN"/>
    <property type="match status" value="1"/>
</dbReference>
<sequence length="398" mass="45028">MDPSKRIDLLDILRGFALIGIFIVNIHLMRGPDALKISYGFAPAYDGSPQLLSLVTTVFFEGAFISLFTFLFGVGFGMFMRNAKQKQLLAFPLFRRRMTGLLIFGLIHLVFLWLGDILTLYAISGFLLLLFYRRSVRSLFLTGTAFLAAFILLLFSRLAVSDSILFDVKQTGAQQISQSPAVYETAPSIEWLVFRLIYEVPDIVLSNVFLIPFALGMFLIGLAFDRAGVFTNISQFIPKLKRLFVFSLLISIPLMIVLGVVYTGVLSLEYFHGHLVDSLSRTAGIPLAFVYLSGIILLFHYRRLPDLFNQLLSSFGRMALTNYLGQTVLALGILYTFDLYNDISYGRSLLLVFGILLFQIGFSRVWLKRFQQGPLEGVWRSFTYRKPRPDASSARENE</sequence>
<keyword evidence="4" id="KW-1185">Reference proteome</keyword>
<protein>
    <recommendedName>
        <fullName evidence="2">DUF418 domain-containing protein</fullName>
    </recommendedName>
</protein>
<feature type="transmembrane region" description="Helical" evidence="1">
    <location>
        <begin position="12"/>
        <end position="31"/>
    </location>
</feature>
<dbReference type="Proteomes" id="UP000199318">
    <property type="component" value="Unassembled WGS sequence"/>
</dbReference>
<dbReference type="Pfam" id="PF04235">
    <property type="entry name" value="DUF418"/>
    <property type="match status" value="1"/>
</dbReference>
<accession>A0A1H9SYY0</accession>
<dbReference type="InterPro" id="IPR007349">
    <property type="entry name" value="DUF418"/>
</dbReference>
<keyword evidence="1" id="KW-1133">Transmembrane helix</keyword>
<name>A0A1H9SYY0_9BACI</name>
<evidence type="ECO:0000313" key="4">
    <source>
        <dbReference type="Proteomes" id="UP000199318"/>
    </source>
</evidence>
<dbReference type="PANTHER" id="PTHR30590">
    <property type="entry name" value="INNER MEMBRANE PROTEIN"/>
    <property type="match status" value="1"/>
</dbReference>
<feature type="transmembrane region" description="Helical" evidence="1">
    <location>
        <begin position="51"/>
        <end position="80"/>
    </location>
</feature>
<dbReference type="AlphaFoldDB" id="A0A1H9SYY0"/>
<evidence type="ECO:0000256" key="1">
    <source>
        <dbReference type="SAM" id="Phobius"/>
    </source>
</evidence>
<comment type="caution">
    <text evidence="3">The sequence shown here is derived from an EMBL/GenBank/DDBJ whole genome shotgun (WGS) entry which is preliminary data.</text>
</comment>
<gene>
    <name evidence="3" type="ORF">SAMN05444126_10855</name>
</gene>
<feature type="transmembrane region" description="Helical" evidence="1">
    <location>
        <begin position="138"/>
        <end position="160"/>
    </location>
</feature>
<keyword evidence="1" id="KW-0812">Transmembrane</keyword>
<dbReference type="InterPro" id="IPR052529">
    <property type="entry name" value="Bact_Transport_Assoc"/>
</dbReference>
<proteinExistence type="predicted"/>
<feature type="domain" description="DUF418" evidence="2">
    <location>
        <begin position="226"/>
        <end position="386"/>
    </location>
</feature>
<keyword evidence="1" id="KW-0472">Membrane</keyword>